<dbReference type="EMBL" id="CYRY02013273">
    <property type="protein sequence ID" value="VCW83965.1"/>
    <property type="molecule type" value="Genomic_DNA"/>
</dbReference>
<reference evidence="1 2" key="1">
    <citation type="submission" date="2018-10" db="EMBL/GenBank/DDBJ databases">
        <authorList>
            <person name="Ekblom R."/>
            <person name="Jareborg N."/>
        </authorList>
    </citation>
    <scope>NUCLEOTIDE SEQUENCE [LARGE SCALE GENOMIC DNA]</scope>
    <source>
        <tissue evidence="1">Muscle</tissue>
    </source>
</reference>
<proteinExistence type="predicted"/>
<name>A0A9X9Q0B9_GULGU</name>
<gene>
    <name evidence="1" type="ORF">BN2614_LOCUS6</name>
</gene>
<protein>
    <submittedName>
        <fullName evidence="1">Uncharacterized protein</fullName>
    </submittedName>
</protein>
<evidence type="ECO:0000313" key="1">
    <source>
        <dbReference type="EMBL" id="VCW83965.1"/>
    </source>
</evidence>
<sequence length="75" mass="8128">MGRRVGWAVPLVCGTMWSLRGPLRGRAGHGYRARSPSGLCRLLFAARPLEVRTSMSCLHAPNGRPLLAHATQPGH</sequence>
<dbReference type="AlphaFoldDB" id="A0A9X9Q0B9"/>
<evidence type="ECO:0000313" key="2">
    <source>
        <dbReference type="Proteomes" id="UP000269945"/>
    </source>
</evidence>
<accession>A0A9X9Q0B9</accession>
<dbReference type="Proteomes" id="UP000269945">
    <property type="component" value="Unassembled WGS sequence"/>
</dbReference>
<organism evidence="1 2">
    <name type="scientific">Gulo gulo</name>
    <name type="common">Wolverine</name>
    <name type="synonym">Gluton</name>
    <dbReference type="NCBI Taxonomy" id="48420"/>
    <lineage>
        <taxon>Eukaryota</taxon>
        <taxon>Metazoa</taxon>
        <taxon>Chordata</taxon>
        <taxon>Craniata</taxon>
        <taxon>Vertebrata</taxon>
        <taxon>Euteleostomi</taxon>
        <taxon>Mammalia</taxon>
        <taxon>Eutheria</taxon>
        <taxon>Laurasiatheria</taxon>
        <taxon>Carnivora</taxon>
        <taxon>Caniformia</taxon>
        <taxon>Musteloidea</taxon>
        <taxon>Mustelidae</taxon>
        <taxon>Guloninae</taxon>
        <taxon>Gulo</taxon>
    </lineage>
</organism>
<comment type="caution">
    <text evidence="1">The sequence shown here is derived from an EMBL/GenBank/DDBJ whole genome shotgun (WGS) entry which is preliminary data.</text>
</comment>
<keyword evidence="2" id="KW-1185">Reference proteome</keyword>